<accession>A8F7F4</accession>
<dbReference type="HOGENOM" id="CLU_016274_1_1_0"/>
<dbReference type="RefSeq" id="WP_012003564.1">
    <property type="nucleotide sequence ID" value="NC_009828.1"/>
</dbReference>
<dbReference type="OrthoDB" id="9772633at2"/>
<proteinExistence type="predicted"/>
<dbReference type="Pfam" id="PF01869">
    <property type="entry name" value="BcrAD_BadFG"/>
    <property type="match status" value="1"/>
</dbReference>
<dbReference type="Gene3D" id="3.30.420.40">
    <property type="match status" value="2"/>
</dbReference>
<reference evidence="2 3" key="2">
    <citation type="journal article" date="2009" name="Proc. Natl. Acad. Sci. U.S.A.">
        <title>On the chimeric nature, thermophilic origin, and phylogenetic placement of the Thermotogales.</title>
        <authorList>
            <person name="Zhaxybayeva O."/>
            <person name="Swithers K.S."/>
            <person name="Lapierre P."/>
            <person name="Fournier G.P."/>
            <person name="Bickhart D.M."/>
            <person name="DeBoy R.T."/>
            <person name="Nelson K.E."/>
            <person name="Nesbo C.L."/>
            <person name="Doolittle W.F."/>
            <person name="Gogarten J.P."/>
            <person name="Noll K.M."/>
        </authorList>
    </citation>
    <scope>NUCLEOTIDE SEQUENCE [LARGE SCALE GENOMIC DNA]</scope>
    <source>
        <strain evidence="3">ATCC BAA-301 / DSM 14385 / NBRC 107922 / TMO</strain>
    </source>
</reference>
<dbReference type="CDD" id="cd24007">
    <property type="entry name" value="ASKHA_NBD_eukNAGK-like"/>
    <property type="match status" value="1"/>
</dbReference>
<keyword evidence="3" id="KW-1185">Reference proteome</keyword>
<protein>
    <submittedName>
        <fullName evidence="2">ATPase BadF/BadG/BcrA/BcrD type</fullName>
    </submittedName>
</protein>
<dbReference type="STRING" id="416591.Tlet_1532"/>
<dbReference type="eggNOG" id="COG2971">
    <property type="taxonomic scope" value="Bacteria"/>
</dbReference>
<dbReference type="SUPFAM" id="SSF53067">
    <property type="entry name" value="Actin-like ATPase domain"/>
    <property type="match status" value="2"/>
</dbReference>
<sequence length="284" mass="31893">MKILSIEGGGTTLKVTLVRNGEVLQRATFSKGTNLSAISEKQLEETIAEVAGWSGEVDEIRAAFSGAGSEERKKILLAVLNKCFPNAKIRIFTDAEAALWACYEGKPVTVVIAGTGSIVMGIDSSKNIFRAGGWGHLFDDEGGGFSIVCKLIRQALNYRDELIDYDPIFDQLLSFYGAKKIEDLVELQRYNDFKQKIASFTKHMKLTPLSKKIIEEEIEVLAKRTFHIISKVNSKKLYVHGGMFSMDYFYQNFADHFKNIETRKIERDIDLLLAVKSHFLLGSY</sequence>
<name>A8F7F4_PSELT</name>
<dbReference type="InterPro" id="IPR002731">
    <property type="entry name" value="ATPase_BadF"/>
</dbReference>
<evidence type="ECO:0000313" key="2">
    <source>
        <dbReference type="EMBL" id="ABV34088.1"/>
    </source>
</evidence>
<dbReference type="EMBL" id="CP000812">
    <property type="protein sequence ID" value="ABV34088.1"/>
    <property type="molecule type" value="Genomic_DNA"/>
</dbReference>
<reference evidence="2 3" key="1">
    <citation type="submission" date="2007-08" db="EMBL/GenBank/DDBJ databases">
        <title>Complete sequence of Thermotoga lettingae TMO.</title>
        <authorList>
            <consortium name="US DOE Joint Genome Institute"/>
            <person name="Copeland A."/>
            <person name="Lucas S."/>
            <person name="Lapidus A."/>
            <person name="Barry K."/>
            <person name="Glavina del Rio T."/>
            <person name="Dalin E."/>
            <person name="Tice H."/>
            <person name="Pitluck S."/>
            <person name="Foster B."/>
            <person name="Bruce D."/>
            <person name="Schmutz J."/>
            <person name="Larimer F."/>
            <person name="Land M."/>
            <person name="Hauser L."/>
            <person name="Kyrpides N."/>
            <person name="Mikhailova N."/>
            <person name="Nelson K."/>
            <person name="Gogarten J.P."/>
            <person name="Noll K."/>
            <person name="Richardson P."/>
        </authorList>
    </citation>
    <scope>NUCLEOTIDE SEQUENCE [LARGE SCALE GENOMIC DNA]</scope>
    <source>
        <strain evidence="3">ATCC BAA-301 / DSM 14385 / NBRC 107922 / TMO</strain>
    </source>
</reference>
<dbReference type="PANTHER" id="PTHR43190">
    <property type="entry name" value="N-ACETYL-D-GLUCOSAMINE KINASE"/>
    <property type="match status" value="1"/>
</dbReference>
<gene>
    <name evidence="2" type="ordered locus">Tlet_1532</name>
</gene>
<dbReference type="PANTHER" id="PTHR43190:SF3">
    <property type="entry name" value="N-ACETYL-D-GLUCOSAMINE KINASE"/>
    <property type="match status" value="1"/>
</dbReference>
<dbReference type="AlphaFoldDB" id="A8F7F4"/>
<dbReference type="KEGG" id="tle:Tlet_1532"/>
<dbReference type="Proteomes" id="UP000002016">
    <property type="component" value="Chromosome"/>
</dbReference>
<organism evidence="2 3">
    <name type="scientific">Pseudothermotoga lettingae (strain ATCC BAA-301 / DSM 14385 / NBRC 107922 / TMO)</name>
    <name type="common">Thermotoga lettingae</name>
    <dbReference type="NCBI Taxonomy" id="416591"/>
    <lineage>
        <taxon>Bacteria</taxon>
        <taxon>Thermotogati</taxon>
        <taxon>Thermotogota</taxon>
        <taxon>Thermotogae</taxon>
        <taxon>Thermotogales</taxon>
        <taxon>Thermotogaceae</taxon>
        <taxon>Pseudothermotoga</taxon>
    </lineage>
</organism>
<feature type="domain" description="ATPase BadF/BadG/BcrA/BcrD type" evidence="1">
    <location>
        <begin position="6"/>
        <end position="263"/>
    </location>
</feature>
<dbReference type="InterPro" id="IPR052519">
    <property type="entry name" value="Euk-type_GlcNAc_Kinase"/>
</dbReference>
<dbReference type="InterPro" id="IPR043129">
    <property type="entry name" value="ATPase_NBD"/>
</dbReference>
<evidence type="ECO:0000259" key="1">
    <source>
        <dbReference type="Pfam" id="PF01869"/>
    </source>
</evidence>
<evidence type="ECO:0000313" key="3">
    <source>
        <dbReference type="Proteomes" id="UP000002016"/>
    </source>
</evidence>